<name>A0ACC1RPP6_9APHY</name>
<evidence type="ECO:0000313" key="2">
    <source>
        <dbReference type="Proteomes" id="UP001148662"/>
    </source>
</evidence>
<comment type="caution">
    <text evidence="1">The sequence shown here is derived from an EMBL/GenBank/DDBJ whole genome shotgun (WGS) entry which is preliminary data.</text>
</comment>
<organism evidence="1 2">
    <name type="scientific">Phlebia brevispora</name>
    <dbReference type="NCBI Taxonomy" id="194682"/>
    <lineage>
        <taxon>Eukaryota</taxon>
        <taxon>Fungi</taxon>
        <taxon>Dikarya</taxon>
        <taxon>Basidiomycota</taxon>
        <taxon>Agaricomycotina</taxon>
        <taxon>Agaricomycetes</taxon>
        <taxon>Polyporales</taxon>
        <taxon>Meruliaceae</taxon>
        <taxon>Phlebia</taxon>
    </lineage>
</organism>
<proteinExistence type="predicted"/>
<gene>
    <name evidence="1" type="ORF">NM688_g8957</name>
</gene>
<dbReference type="Proteomes" id="UP001148662">
    <property type="component" value="Unassembled WGS sequence"/>
</dbReference>
<reference evidence="1" key="1">
    <citation type="submission" date="2022-07" db="EMBL/GenBank/DDBJ databases">
        <title>Genome Sequence of Phlebia brevispora.</title>
        <authorList>
            <person name="Buettner E."/>
        </authorList>
    </citation>
    <scope>NUCLEOTIDE SEQUENCE</scope>
    <source>
        <strain evidence="1">MPL23</strain>
    </source>
</reference>
<dbReference type="EMBL" id="JANHOG010002586">
    <property type="protein sequence ID" value="KAJ3521884.1"/>
    <property type="molecule type" value="Genomic_DNA"/>
</dbReference>
<protein>
    <submittedName>
        <fullName evidence="1">Uncharacterized protein</fullName>
    </submittedName>
</protein>
<sequence>MAPSPQCAALDAAMKKQGVTYAQVATKIGKSEQHVVDICTGAVTPTAAEFNALAAALDIKDPPPADRAHSTK</sequence>
<keyword evidence="2" id="KW-1185">Reference proteome</keyword>
<evidence type="ECO:0000313" key="1">
    <source>
        <dbReference type="EMBL" id="KAJ3521884.1"/>
    </source>
</evidence>
<accession>A0ACC1RPP6</accession>